<reference evidence="1 2" key="1">
    <citation type="submission" date="2017-02" db="EMBL/GenBank/DDBJ databases">
        <title>Clonality and virulence of isolates of VRE in Hematopoietic Stem Cell Transplanted (HSCT) patients.</title>
        <authorList>
            <person name="Marchi A.P."/>
            <person name="Martins R.C."/>
            <person name="Marie S.K."/>
            <person name="Levin A.S."/>
            <person name="Costa S.F."/>
        </authorList>
    </citation>
    <scope>NUCLEOTIDE SEQUENCE [LARGE SCALE GENOMIC DNA]</scope>
    <source>
        <strain evidence="1 2">LIM1759</strain>
    </source>
</reference>
<organism evidence="1 2">
    <name type="scientific">Enterococcus faecium</name>
    <name type="common">Streptococcus faecium</name>
    <dbReference type="NCBI Taxonomy" id="1352"/>
    <lineage>
        <taxon>Bacteria</taxon>
        <taxon>Bacillati</taxon>
        <taxon>Bacillota</taxon>
        <taxon>Bacilli</taxon>
        <taxon>Lactobacillales</taxon>
        <taxon>Enterococcaceae</taxon>
        <taxon>Enterococcus</taxon>
    </lineage>
</organism>
<evidence type="ECO:0000313" key="2">
    <source>
        <dbReference type="Proteomes" id="UP000191171"/>
    </source>
</evidence>
<name>A0A1S8IV89_ENTFC</name>
<accession>A0A1S8IV89</accession>
<proteinExistence type="predicted"/>
<feature type="non-terminal residue" evidence="1">
    <location>
        <position position="1"/>
    </location>
</feature>
<evidence type="ECO:0008006" key="3">
    <source>
        <dbReference type="Google" id="ProtNLM"/>
    </source>
</evidence>
<comment type="caution">
    <text evidence="1">The sequence shown here is derived from an EMBL/GenBank/DDBJ whole genome shotgun (WGS) entry which is preliminary data.</text>
</comment>
<dbReference type="EMBL" id="MVGJ01001204">
    <property type="protein sequence ID" value="OOL58993.1"/>
    <property type="molecule type" value="Genomic_DNA"/>
</dbReference>
<dbReference type="Proteomes" id="UP000191171">
    <property type="component" value="Unassembled WGS sequence"/>
</dbReference>
<sequence length="60" mass="6522">KEVASNLGISRVALNLKLNGKKDFLSSELEGLSKILNVEPGIFFTATVSNLITKTKEESK</sequence>
<dbReference type="AlphaFoldDB" id="A0A1S8IV89"/>
<protein>
    <recommendedName>
        <fullName evidence="3">XRE family transcriptional regulator</fullName>
    </recommendedName>
</protein>
<gene>
    <name evidence="1" type="ORF">B1P95_21770</name>
</gene>
<evidence type="ECO:0000313" key="1">
    <source>
        <dbReference type="EMBL" id="OOL58993.1"/>
    </source>
</evidence>